<evidence type="ECO:0000313" key="2">
    <source>
        <dbReference type="EMBL" id="KAB7530377.1"/>
    </source>
</evidence>
<dbReference type="SUPFAM" id="SSF51556">
    <property type="entry name" value="Metallo-dependent hydrolases"/>
    <property type="match status" value="1"/>
</dbReference>
<dbReference type="InterPro" id="IPR011059">
    <property type="entry name" value="Metal-dep_hydrolase_composite"/>
</dbReference>
<organism evidence="2 3">
    <name type="scientific">Flagellimonas olearia</name>
    <dbReference type="NCBI Taxonomy" id="552546"/>
    <lineage>
        <taxon>Bacteria</taxon>
        <taxon>Pseudomonadati</taxon>
        <taxon>Bacteroidota</taxon>
        <taxon>Flavobacteriia</taxon>
        <taxon>Flavobacteriales</taxon>
        <taxon>Flavobacteriaceae</taxon>
        <taxon>Flagellimonas</taxon>
    </lineage>
</organism>
<dbReference type="AlphaFoldDB" id="A0A6I1DZU3"/>
<dbReference type="Pfam" id="PF01979">
    <property type="entry name" value="Amidohydro_1"/>
    <property type="match status" value="1"/>
</dbReference>
<dbReference type="PANTHER" id="PTHR43135">
    <property type="entry name" value="ALPHA-D-RIBOSE 1-METHYLPHOSPHONATE 5-TRIPHOSPHATE DIPHOSPHATASE"/>
    <property type="match status" value="1"/>
</dbReference>
<dbReference type="Proteomes" id="UP000429785">
    <property type="component" value="Unassembled WGS sequence"/>
</dbReference>
<name>A0A6I1DZU3_9FLAO</name>
<evidence type="ECO:0000259" key="1">
    <source>
        <dbReference type="Pfam" id="PF01979"/>
    </source>
</evidence>
<keyword evidence="2" id="KW-0378">Hydrolase</keyword>
<dbReference type="RefSeq" id="WP_152130311.1">
    <property type="nucleotide sequence ID" value="NZ_WELG01000001.1"/>
</dbReference>
<dbReference type="PANTHER" id="PTHR43135:SF3">
    <property type="entry name" value="ALPHA-D-RIBOSE 1-METHYLPHOSPHONATE 5-TRIPHOSPHATE DIPHOSPHATASE"/>
    <property type="match status" value="1"/>
</dbReference>
<sequence>MCFRLIAIIVFLALPTSCKKKTASVVDNHSIVVLDGAKIYPSPSAKPIDNGVVIITNGIIKTVGEKGKVNIPVNAEIINCNGLFMTSGFWNNHIHFHEQKWQNADSIPSEQLTTQFNEMLTRYGFTYAFDISNIAIENVLALKSRVDKGEVKGPHILTTGAPFTPPEGSPFYVEPYTLPEMESPEQAKLHVQEQITKGAAGTKMWSASPDGEKIVYMPLEIGKAGVEAAHQMGKPVFAHPTNNAGVQRAIDCGVDILAHVSPEDRKPWSPEMIKMMISNNMAVIPTLKLYKWDLERFDIETENHPLIMTAIQQIKDFNESGGETLFGMDTGYMTDYDTKEELQLMQQAGMDFQEILTSLTTAPAKRFGYKDKTGKIEPGMEADIVLLSEDPMINIEALARITYTLKKGQILYESSSYHK</sequence>
<reference evidence="2 3" key="1">
    <citation type="submission" date="2019-10" db="EMBL/GenBank/DDBJ databases">
        <title>Muricauda olearia CL-SS4 JCM15563 genome.</title>
        <authorList>
            <person name="Liu L."/>
        </authorList>
    </citation>
    <scope>NUCLEOTIDE SEQUENCE [LARGE SCALE GENOMIC DNA]</scope>
    <source>
        <strain evidence="2 3">CL-SS4</strain>
    </source>
</reference>
<dbReference type="EMBL" id="WELG01000001">
    <property type="protein sequence ID" value="KAB7530377.1"/>
    <property type="molecule type" value="Genomic_DNA"/>
</dbReference>
<feature type="domain" description="Amidohydrolase-related" evidence="1">
    <location>
        <begin position="85"/>
        <end position="410"/>
    </location>
</feature>
<evidence type="ECO:0000313" key="3">
    <source>
        <dbReference type="Proteomes" id="UP000429785"/>
    </source>
</evidence>
<dbReference type="InterPro" id="IPR006680">
    <property type="entry name" value="Amidohydro-rel"/>
</dbReference>
<dbReference type="Gene3D" id="3.20.20.140">
    <property type="entry name" value="Metal-dependent hydrolases"/>
    <property type="match status" value="1"/>
</dbReference>
<dbReference type="InterPro" id="IPR032466">
    <property type="entry name" value="Metal_Hydrolase"/>
</dbReference>
<accession>A0A6I1DZU3</accession>
<dbReference type="Gene3D" id="2.30.40.10">
    <property type="entry name" value="Urease, subunit C, domain 1"/>
    <property type="match status" value="1"/>
</dbReference>
<dbReference type="OrthoDB" id="9797498at2"/>
<gene>
    <name evidence="2" type="ORF">F8C76_02400</name>
</gene>
<dbReference type="GO" id="GO:0016810">
    <property type="term" value="F:hydrolase activity, acting on carbon-nitrogen (but not peptide) bonds"/>
    <property type="evidence" value="ECO:0007669"/>
    <property type="project" value="InterPro"/>
</dbReference>
<comment type="caution">
    <text evidence="2">The sequence shown here is derived from an EMBL/GenBank/DDBJ whole genome shotgun (WGS) entry which is preliminary data.</text>
</comment>
<dbReference type="SUPFAM" id="SSF51338">
    <property type="entry name" value="Composite domain of metallo-dependent hydrolases"/>
    <property type="match status" value="1"/>
</dbReference>
<proteinExistence type="predicted"/>
<protein>
    <submittedName>
        <fullName evidence="2">Amidohydrolase family protein</fullName>
    </submittedName>
</protein>
<dbReference type="InterPro" id="IPR051781">
    <property type="entry name" value="Metallo-dep_Hydrolase"/>
</dbReference>